<evidence type="ECO:0000256" key="1">
    <source>
        <dbReference type="ARBA" id="ARBA00022490"/>
    </source>
</evidence>
<sequence length="162" mass="18338">MAQESTHDKVRSLLVALLDDLGFELVDLEYKREGRDWVLRLFMDKEGGVTLDDCVDVSREVGALLDVEDLIETAYRLEVSSPGLDRPLKKPQDYERFAGRLVKVKTYEKLDPDQRGHERKTFTGKLLGLEGTLVRIEQLDKKGGVVELPLEAIAKANLEIDL</sequence>
<keyword evidence="2 3" id="KW-0690">Ribosome biogenesis</keyword>
<evidence type="ECO:0000259" key="5">
    <source>
        <dbReference type="Pfam" id="PF17384"/>
    </source>
</evidence>
<evidence type="ECO:0000313" key="6">
    <source>
        <dbReference type="EMBL" id="BCR04824.1"/>
    </source>
</evidence>
<dbReference type="CDD" id="cd01734">
    <property type="entry name" value="YlxS_C"/>
    <property type="match status" value="1"/>
</dbReference>
<comment type="function">
    <text evidence="3">Required for maturation of 30S ribosomal subunits.</text>
</comment>
<dbReference type="InterPro" id="IPR003728">
    <property type="entry name" value="Ribosome_maturation_RimP"/>
</dbReference>
<feature type="domain" description="Ribosome maturation factor RimP N-terminal" evidence="4">
    <location>
        <begin position="16"/>
        <end position="85"/>
    </location>
</feature>
<evidence type="ECO:0000313" key="7">
    <source>
        <dbReference type="Proteomes" id="UP001319827"/>
    </source>
</evidence>
<keyword evidence="7" id="KW-1185">Reference proteome</keyword>
<proteinExistence type="inferred from homology"/>
<dbReference type="SUPFAM" id="SSF75420">
    <property type="entry name" value="YhbC-like, N-terminal domain"/>
    <property type="match status" value="1"/>
</dbReference>
<dbReference type="InterPro" id="IPR028998">
    <property type="entry name" value="RimP_C"/>
</dbReference>
<dbReference type="Pfam" id="PF02576">
    <property type="entry name" value="RimP_N"/>
    <property type="match status" value="1"/>
</dbReference>
<dbReference type="InterPro" id="IPR036847">
    <property type="entry name" value="RimP_C_sf"/>
</dbReference>
<dbReference type="Gene3D" id="2.30.30.180">
    <property type="entry name" value="Ribosome maturation factor RimP, C-terminal domain"/>
    <property type="match status" value="1"/>
</dbReference>
<comment type="similarity">
    <text evidence="3">Belongs to the RimP family.</text>
</comment>
<dbReference type="Gene3D" id="3.30.300.70">
    <property type="entry name" value="RimP-like superfamily, N-terminal"/>
    <property type="match status" value="1"/>
</dbReference>
<dbReference type="EMBL" id="AP024355">
    <property type="protein sequence ID" value="BCR04824.1"/>
    <property type="molecule type" value="Genomic_DNA"/>
</dbReference>
<protein>
    <recommendedName>
        <fullName evidence="3">Ribosome maturation factor RimP</fullName>
    </recommendedName>
</protein>
<dbReference type="SUPFAM" id="SSF74942">
    <property type="entry name" value="YhbC-like, C-terminal domain"/>
    <property type="match status" value="1"/>
</dbReference>
<comment type="subcellular location">
    <subcellularLocation>
        <location evidence="3">Cytoplasm</location>
    </subcellularLocation>
</comment>
<evidence type="ECO:0000259" key="4">
    <source>
        <dbReference type="Pfam" id="PF02576"/>
    </source>
</evidence>
<reference evidence="6 7" key="2">
    <citation type="journal article" date="2021" name="Int. J. Syst. Evol. Microbiol.">
        <title>Isolation and Polyphasic Characterization of Desulfuromonas versatilis sp. Nov., an Electrogenic Bacteria Capable of Versatile Metabolism Isolated from a Graphene Oxide-Reducing Enrichment Culture.</title>
        <authorList>
            <person name="Xie L."/>
            <person name="Yoshida N."/>
            <person name="Ishii S."/>
            <person name="Meng L."/>
        </authorList>
    </citation>
    <scope>NUCLEOTIDE SEQUENCE [LARGE SCALE GENOMIC DNA]</scope>
    <source>
        <strain evidence="6 7">NIT-T3</strain>
    </source>
</reference>
<gene>
    <name evidence="3 6" type="primary">rimP</name>
    <name evidence="6" type="ORF">DESUT3_18930</name>
</gene>
<dbReference type="InterPro" id="IPR035956">
    <property type="entry name" value="RimP_N_sf"/>
</dbReference>
<feature type="domain" description="Ribosome maturation factor RimP C-terminal" evidence="5">
    <location>
        <begin position="88"/>
        <end position="161"/>
    </location>
</feature>
<evidence type="ECO:0000256" key="2">
    <source>
        <dbReference type="ARBA" id="ARBA00022517"/>
    </source>
</evidence>
<organism evidence="6 7">
    <name type="scientific">Desulfuromonas versatilis</name>
    <dbReference type="NCBI Taxonomy" id="2802975"/>
    <lineage>
        <taxon>Bacteria</taxon>
        <taxon>Pseudomonadati</taxon>
        <taxon>Thermodesulfobacteriota</taxon>
        <taxon>Desulfuromonadia</taxon>
        <taxon>Desulfuromonadales</taxon>
        <taxon>Desulfuromonadaceae</taxon>
        <taxon>Desulfuromonas</taxon>
    </lineage>
</organism>
<dbReference type="Pfam" id="PF17384">
    <property type="entry name" value="DUF150_C"/>
    <property type="match status" value="1"/>
</dbReference>
<dbReference type="PANTHER" id="PTHR33867">
    <property type="entry name" value="RIBOSOME MATURATION FACTOR RIMP"/>
    <property type="match status" value="1"/>
</dbReference>
<dbReference type="HAMAP" id="MF_01077">
    <property type="entry name" value="RimP"/>
    <property type="match status" value="1"/>
</dbReference>
<dbReference type="PANTHER" id="PTHR33867:SF1">
    <property type="entry name" value="RIBOSOME MATURATION FACTOR RIMP"/>
    <property type="match status" value="1"/>
</dbReference>
<evidence type="ECO:0000256" key="3">
    <source>
        <dbReference type="HAMAP-Rule" id="MF_01077"/>
    </source>
</evidence>
<reference evidence="6 7" key="1">
    <citation type="journal article" date="2016" name="C (Basel)">
        <title>Selective Growth of and Electricity Production by Marine Exoelectrogenic Bacteria in Self-Aggregated Hydrogel of Microbially Reduced Graphene Oxide.</title>
        <authorList>
            <person name="Yoshida N."/>
            <person name="Goto Y."/>
            <person name="Miyata Y."/>
        </authorList>
    </citation>
    <scope>NUCLEOTIDE SEQUENCE [LARGE SCALE GENOMIC DNA]</scope>
    <source>
        <strain evidence="6 7">NIT-T3</strain>
    </source>
</reference>
<dbReference type="Proteomes" id="UP001319827">
    <property type="component" value="Chromosome"/>
</dbReference>
<accession>A0ABM8HSF0</accession>
<keyword evidence="1 3" id="KW-0963">Cytoplasm</keyword>
<dbReference type="RefSeq" id="WP_221252272.1">
    <property type="nucleotide sequence ID" value="NZ_AP024355.1"/>
</dbReference>
<name>A0ABM8HSF0_9BACT</name>
<dbReference type="InterPro" id="IPR028989">
    <property type="entry name" value="RimP_N"/>
</dbReference>